<organism evidence="2 3">
    <name type="scientific">Kribbella lupini</name>
    <dbReference type="NCBI Taxonomy" id="291602"/>
    <lineage>
        <taxon>Bacteria</taxon>
        <taxon>Bacillati</taxon>
        <taxon>Actinomycetota</taxon>
        <taxon>Actinomycetes</taxon>
        <taxon>Propionibacteriales</taxon>
        <taxon>Kribbellaceae</taxon>
        <taxon>Kribbella</taxon>
    </lineage>
</organism>
<evidence type="ECO:0000313" key="2">
    <source>
        <dbReference type="EMBL" id="GAA1560437.1"/>
    </source>
</evidence>
<protein>
    <submittedName>
        <fullName evidence="2">Uncharacterized protein</fullName>
    </submittedName>
</protein>
<accession>A0ABN2CKW0</accession>
<reference evidence="2 3" key="1">
    <citation type="journal article" date="2019" name="Int. J. Syst. Evol. Microbiol.">
        <title>The Global Catalogue of Microorganisms (GCM) 10K type strain sequencing project: providing services to taxonomists for standard genome sequencing and annotation.</title>
        <authorList>
            <consortium name="The Broad Institute Genomics Platform"/>
            <consortium name="The Broad Institute Genome Sequencing Center for Infectious Disease"/>
            <person name="Wu L."/>
            <person name="Ma J."/>
        </authorList>
    </citation>
    <scope>NUCLEOTIDE SEQUENCE [LARGE SCALE GENOMIC DNA]</scope>
    <source>
        <strain evidence="2 3">JCM 14303</strain>
    </source>
</reference>
<dbReference type="Proteomes" id="UP001500363">
    <property type="component" value="Unassembled WGS sequence"/>
</dbReference>
<feature type="region of interest" description="Disordered" evidence="1">
    <location>
        <begin position="1"/>
        <end position="24"/>
    </location>
</feature>
<evidence type="ECO:0000313" key="3">
    <source>
        <dbReference type="Proteomes" id="UP001500363"/>
    </source>
</evidence>
<gene>
    <name evidence="2" type="ORF">GCM10009741_77040</name>
</gene>
<dbReference type="EMBL" id="BAAANC010000005">
    <property type="protein sequence ID" value="GAA1560437.1"/>
    <property type="molecule type" value="Genomic_DNA"/>
</dbReference>
<keyword evidence="3" id="KW-1185">Reference proteome</keyword>
<evidence type="ECO:0000256" key="1">
    <source>
        <dbReference type="SAM" id="MobiDB-lite"/>
    </source>
</evidence>
<feature type="compositionally biased region" description="Basic and acidic residues" evidence="1">
    <location>
        <begin position="53"/>
        <end position="63"/>
    </location>
</feature>
<sequence length="78" mass="8285">MTADQLTWWTHAETDGSGYGEQLSEGTKCGGEALLATTTLGLTSRLAGSRSGPRADHSREADKNGVVLRPRPSMARLV</sequence>
<feature type="region of interest" description="Disordered" evidence="1">
    <location>
        <begin position="44"/>
        <end position="78"/>
    </location>
</feature>
<name>A0ABN2CKW0_9ACTN</name>
<proteinExistence type="predicted"/>
<comment type="caution">
    <text evidence="2">The sequence shown here is derived from an EMBL/GenBank/DDBJ whole genome shotgun (WGS) entry which is preliminary data.</text>
</comment>